<feature type="domain" description="NIT" evidence="11">
    <location>
        <begin position="53"/>
        <end position="305"/>
    </location>
</feature>
<evidence type="ECO:0000256" key="4">
    <source>
        <dbReference type="ARBA" id="ARBA00029447"/>
    </source>
</evidence>
<feature type="transmembrane region" description="Helical" evidence="8">
    <location>
        <begin position="12"/>
        <end position="34"/>
    </location>
</feature>
<accession>A0A370DLH0</accession>
<evidence type="ECO:0000256" key="6">
    <source>
        <dbReference type="SAM" id="Coils"/>
    </source>
</evidence>
<feature type="domain" description="Methyl-accepting transducer" evidence="9">
    <location>
        <begin position="395"/>
        <end position="610"/>
    </location>
</feature>
<feature type="region of interest" description="Disordered" evidence="7">
    <location>
        <begin position="639"/>
        <end position="671"/>
    </location>
</feature>
<dbReference type="Pfam" id="PF08376">
    <property type="entry name" value="NIT"/>
    <property type="match status" value="1"/>
</dbReference>
<feature type="compositionally biased region" description="Polar residues" evidence="7">
    <location>
        <begin position="425"/>
        <end position="435"/>
    </location>
</feature>
<feature type="compositionally biased region" description="Polar residues" evidence="7">
    <location>
        <begin position="643"/>
        <end position="663"/>
    </location>
</feature>
<evidence type="ECO:0000256" key="5">
    <source>
        <dbReference type="PROSITE-ProRule" id="PRU00284"/>
    </source>
</evidence>
<dbReference type="PANTHER" id="PTHR43531:SF11">
    <property type="entry name" value="METHYL-ACCEPTING CHEMOTAXIS PROTEIN 3"/>
    <property type="match status" value="1"/>
</dbReference>
<protein>
    <recommendedName>
        <fullName evidence="14">Chemotaxis protein</fullName>
    </recommendedName>
</protein>
<evidence type="ECO:0008006" key="14">
    <source>
        <dbReference type="Google" id="ProtNLM"/>
    </source>
</evidence>
<dbReference type="InterPro" id="IPR013587">
    <property type="entry name" value="Nitrate/nitrite_sensing"/>
</dbReference>
<dbReference type="Pfam" id="PF00015">
    <property type="entry name" value="MCPsignal"/>
    <property type="match status" value="1"/>
</dbReference>
<gene>
    <name evidence="12" type="ORF">DIZ80_01840</name>
</gene>
<keyword evidence="3 5" id="KW-0807">Transducer</keyword>
<feature type="region of interest" description="Disordered" evidence="7">
    <location>
        <begin position="410"/>
        <end position="435"/>
    </location>
</feature>
<dbReference type="PROSITE" id="PS50885">
    <property type="entry name" value="HAMP"/>
    <property type="match status" value="1"/>
</dbReference>
<comment type="similarity">
    <text evidence="4">Belongs to the methyl-accepting chemotaxis (MCP) protein family.</text>
</comment>
<dbReference type="InterPro" id="IPR051310">
    <property type="entry name" value="MCP_chemotaxis"/>
</dbReference>
<feature type="transmembrane region" description="Helical" evidence="8">
    <location>
        <begin position="313"/>
        <end position="334"/>
    </location>
</feature>
<evidence type="ECO:0000256" key="3">
    <source>
        <dbReference type="ARBA" id="ARBA00023224"/>
    </source>
</evidence>
<dbReference type="PANTHER" id="PTHR43531">
    <property type="entry name" value="PROTEIN ICFG"/>
    <property type="match status" value="1"/>
</dbReference>
<dbReference type="SUPFAM" id="SSF58104">
    <property type="entry name" value="Methyl-accepting chemotaxis protein (MCP) signaling domain"/>
    <property type="match status" value="1"/>
</dbReference>
<proteinExistence type="inferred from homology"/>
<evidence type="ECO:0000256" key="8">
    <source>
        <dbReference type="SAM" id="Phobius"/>
    </source>
</evidence>
<keyword evidence="8" id="KW-1133">Transmembrane helix</keyword>
<evidence type="ECO:0000313" key="12">
    <source>
        <dbReference type="EMBL" id="RDH85693.1"/>
    </source>
</evidence>
<dbReference type="InterPro" id="IPR003660">
    <property type="entry name" value="HAMP_dom"/>
</dbReference>
<evidence type="ECO:0000259" key="9">
    <source>
        <dbReference type="PROSITE" id="PS50111"/>
    </source>
</evidence>
<comment type="caution">
    <text evidence="12">The sequence shown here is derived from an EMBL/GenBank/DDBJ whole genome shotgun (WGS) entry which is preliminary data.</text>
</comment>
<dbReference type="Proteomes" id="UP000254266">
    <property type="component" value="Unassembled WGS sequence"/>
</dbReference>
<keyword evidence="13" id="KW-1185">Reference proteome</keyword>
<dbReference type="SMART" id="SM00304">
    <property type="entry name" value="HAMP"/>
    <property type="match status" value="2"/>
</dbReference>
<dbReference type="PROSITE" id="PS50111">
    <property type="entry name" value="CHEMOTAXIS_TRANSDUC_2"/>
    <property type="match status" value="1"/>
</dbReference>
<dbReference type="CDD" id="cd06225">
    <property type="entry name" value="HAMP"/>
    <property type="match status" value="1"/>
</dbReference>
<keyword evidence="8" id="KW-0812">Transmembrane</keyword>
<comment type="subcellular location">
    <subcellularLocation>
        <location evidence="1">Membrane</location>
    </subcellularLocation>
</comment>
<dbReference type="Pfam" id="PF00672">
    <property type="entry name" value="HAMP"/>
    <property type="match status" value="1"/>
</dbReference>
<dbReference type="EMBL" id="QFXC01000003">
    <property type="protein sequence ID" value="RDH85693.1"/>
    <property type="molecule type" value="Genomic_DNA"/>
</dbReference>
<feature type="domain" description="HAMP" evidence="10">
    <location>
        <begin position="336"/>
        <end position="390"/>
    </location>
</feature>
<keyword evidence="2" id="KW-0145">Chemotaxis</keyword>
<dbReference type="CDD" id="cd11386">
    <property type="entry name" value="MCP_signal"/>
    <property type="match status" value="1"/>
</dbReference>
<keyword evidence="8" id="KW-0472">Membrane</keyword>
<evidence type="ECO:0000259" key="10">
    <source>
        <dbReference type="PROSITE" id="PS50885"/>
    </source>
</evidence>
<dbReference type="GO" id="GO:0007165">
    <property type="term" value="P:signal transduction"/>
    <property type="evidence" value="ECO:0007669"/>
    <property type="project" value="UniProtKB-KW"/>
</dbReference>
<dbReference type="GO" id="GO:0004888">
    <property type="term" value="F:transmembrane signaling receptor activity"/>
    <property type="evidence" value="ECO:0007669"/>
    <property type="project" value="TreeGrafter"/>
</dbReference>
<dbReference type="Gene3D" id="1.10.287.950">
    <property type="entry name" value="Methyl-accepting chemotaxis protein"/>
    <property type="match status" value="1"/>
</dbReference>
<dbReference type="PROSITE" id="PS50906">
    <property type="entry name" value="NIT"/>
    <property type="match status" value="1"/>
</dbReference>
<organism evidence="12 13">
    <name type="scientific">endosymbiont of Galathealinum brachiosum</name>
    <dbReference type="NCBI Taxonomy" id="2200906"/>
    <lineage>
        <taxon>Bacteria</taxon>
        <taxon>Pseudomonadati</taxon>
        <taxon>Pseudomonadota</taxon>
        <taxon>Gammaproteobacteria</taxon>
        <taxon>sulfur-oxidizing symbionts</taxon>
    </lineage>
</organism>
<evidence type="ECO:0000256" key="2">
    <source>
        <dbReference type="ARBA" id="ARBA00022500"/>
    </source>
</evidence>
<keyword evidence="6" id="KW-0175">Coiled coil</keyword>
<dbReference type="FunFam" id="1.10.287.950:FF:000001">
    <property type="entry name" value="Methyl-accepting chemotaxis sensory transducer"/>
    <property type="match status" value="1"/>
</dbReference>
<evidence type="ECO:0000256" key="7">
    <source>
        <dbReference type="SAM" id="MobiDB-lite"/>
    </source>
</evidence>
<evidence type="ECO:0000259" key="11">
    <source>
        <dbReference type="PROSITE" id="PS50906"/>
    </source>
</evidence>
<dbReference type="GO" id="GO:0005886">
    <property type="term" value="C:plasma membrane"/>
    <property type="evidence" value="ECO:0007669"/>
    <property type="project" value="TreeGrafter"/>
</dbReference>
<dbReference type="InterPro" id="IPR004089">
    <property type="entry name" value="MCPsignal_dom"/>
</dbReference>
<dbReference type="InterPro" id="IPR010910">
    <property type="entry name" value="Nitrate/nitrite_sensing_bac"/>
</dbReference>
<sequence>MNIINNLNIRNKFILMLVFPIVGLLYFSIVEIIAEYKVLSEMEKIESLSAYAVRASNLVHELQKERGMTAGYIGSAGKKFSVKLPSQRLNTDKKLAELKTYLGQHDVKSYGGESLAQAVNALLNDLNQLQDKRAAVTNLDIKLKSAISFYTGLNKKTLESVEMIASISTNSEISRLSSAYVNFLQSKERAGIERAVLSGTFAAGKFTSGMYEKFLQLVVEQDTYMNVFKSFANAGQLTFIDDVMKGKAVDDVTRYRGIARDAQLRINGFNEDAGEWFKAATGRINLLKSAEDHFAKDMSGRADELYAAANANFMSALTVAIVVTVITFIFTFIIMRGVSSALKDALIRMKDIAEGEGDLTQRIEIKSTDEIGQLCSAANAFIEKIHGVISNVKSSATGLSDAANQVSSASQNLSSGSSEQAASVEETSSSLEEMSATVNQNADNAKQTEAMATTASGQADEGGTQVAETVVAMKDIAEKIAIIEDIAYQTNLLALNAAIEAARAGDHGKGFAVVASEVRKLAGRSESAAGEISSLAKSSVAVAEGAGHLLEEIVPSIKKTADLVQEISASSEEQAAGIGEVNGAMGQLDTVTQNNAALAEELSATAEEMSAQTQALSDMMSFFTVSDDAGMTTPVTVYDDRSQTPVSTPSNVRPQASFDSSESIPDGFQRY</sequence>
<name>A0A370DLH0_9GAMM</name>
<evidence type="ECO:0000313" key="13">
    <source>
        <dbReference type="Proteomes" id="UP000254266"/>
    </source>
</evidence>
<dbReference type="GO" id="GO:0006935">
    <property type="term" value="P:chemotaxis"/>
    <property type="evidence" value="ECO:0007669"/>
    <property type="project" value="UniProtKB-KW"/>
</dbReference>
<feature type="compositionally biased region" description="Low complexity" evidence="7">
    <location>
        <begin position="410"/>
        <end position="421"/>
    </location>
</feature>
<dbReference type="AlphaFoldDB" id="A0A370DLH0"/>
<dbReference type="SMART" id="SM00283">
    <property type="entry name" value="MA"/>
    <property type="match status" value="1"/>
</dbReference>
<feature type="coiled-coil region" evidence="6">
    <location>
        <begin position="112"/>
        <end position="139"/>
    </location>
</feature>
<evidence type="ECO:0000256" key="1">
    <source>
        <dbReference type="ARBA" id="ARBA00004370"/>
    </source>
</evidence>
<reference evidence="12 13" key="1">
    <citation type="journal article" date="2018" name="ISME J.">
        <title>Endosymbiont genomes yield clues of tubeworm success.</title>
        <authorList>
            <person name="Li Y."/>
            <person name="Liles M.R."/>
            <person name="Halanych K.M."/>
        </authorList>
    </citation>
    <scope>NUCLEOTIDE SEQUENCE [LARGE SCALE GENOMIC DNA]</scope>
    <source>
        <strain evidence="12">A1464</strain>
    </source>
</reference>